<feature type="non-terminal residue" evidence="1">
    <location>
        <position position="50"/>
    </location>
</feature>
<evidence type="ECO:0000313" key="2">
    <source>
        <dbReference type="Proteomes" id="UP000440978"/>
    </source>
</evidence>
<gene>
    <name evidence="1" type="ORF">GMB86_15390</name>
</gene>
<name>A0A6N8CX01_9BACI</name>
<keyword evidence="2" id="KW-1185">Reference proteome</keyword>
<evidence type="ECO:0000313" key="1">
    <source>
        <dbReference type="EMBL" id="MTT33366.1"/>
    </source>
</evidence>
<proteinExistence type="predicted"/>
<dbReference type="EMBL" id="WNHB01000069">
    <property type="protein sequence ID" value="MTT33366.1"/>
    <property type="molecule type" value="Genomic_DNA"/>
</dbReference>
<sequence>MRSGAYAGYSGVSAGDEEMLRLSEAAARTRKLDVVRQKEKAVNLDWLLFL</sequence>
<accession>A0A6N8CX01</accession>
<comment type="caution">
    <text evidence="1">The sequence shown here is derived from an EMBL/GenBank/DDBJ whole genome shotgun (WGS) entry which is preliminary data.</text>
</comment>
<reference evidence="1 2" key="1">
    <citation type="submission" date="2019-11" db="EMBL/GenBank/DDBJ databases">
        <title>Terrilactibacillus tamarindus sp. nov. BCM23-1 isolated from bark of Tamarindus indica.</title>
        <authorList>
            <person name="Kingkaew E."/>
            <person name="Tanasupawat S."/>
        </authorList>
    </citation>
    <scope>NUCLEOTIDE SEQUENCE [LARGE SCALE GENOMIC DNA]</scope>
    <source>
        <strain evidence="1 2">BCM23-1</strain>
    </source>
</reference>
<dbReference type="Proteomes" id="UP000440978">
    <property type="component" value="Unassembled WGS sequence"/>
</dbReference>
<protein>
    <submittedName>
        <fullName evidence="1">Uncharacterized protein</fullName>
    </submittedName>
</protein>
<dbReference type="AlphaFoldDB" id="A0A6N8CX01"/>
<organism evidence="1 2">
    <name type="scientific">Terrilactibacillus tamarindi</name>
    <dbReference type="NCBI Taxonomy" id="2599694"/>
    <lineage>
        <taxon>Bacteria</taxon>
        <taxon>Bacillati</taxon>
        <taxon>Bacillota</taxon>
        <taxon>Bacilli</taxon>
        <taxon>Bacillales</taxon>
        <taxon>Bacillaceae</taxon>
        <taxon>Terrilactibacillus</taxon>
    </lineage>
</organism>